<gene>
    <name evidence="1" type="ORF">GGQ64_000286</name>
</gene>
<dbReference type="EMBL" id="JACIEE010000001">
    <property type="protein sequence ID" value="MBB3975110.1"/>
    <property type="molecule type" value="Genomic_DNA"/>
</dbReference>
<organism evidence="1 2">
    <name type="scientific">Mycoplana azooxidifex</name>
    <dbReference type="NCBI Taxonomy" id="1636188"/>
    <lineage>
        <taxon>Bacteria</taxon>
        <taxon>Pseudomonadati</taxon>
        <taxon>Pseudomonadota</taxon>
        <taxon>Alphaproteobacteria</taxon>
        <taxon>Hyphomicrobiales</taxon>
        <taxon>Rhizobiaceae</taxon>
        <taxon>Mycoplana</taxon>
    </lineage>
</organism>
<dbReference type="Proteomes" id="UP000574761">
    <property type="component" value="Unassembled WGS sequence"/>
</dbReference>
<evidence type="ECO:0000313" key="2">
    <source>
        <dbReference type="Proteomes" id="UP000574761"/>
    </source>
</evidence>
<accession>A0A7W6GH84</accession>
<proteinExistence type="predicted"/>
<dbReference type="AlphaFoldDB" id="A0A7W6GH84"/>
<reference evidence="1 2" key="1">
    <citation type="submission" date="2020-08" db="EMBL/GenBank/DDBJ databases">
        <title>Genomic Encyclopedia of Type Strains, Phase IV (KMG-IV): sequencing the most valuable type-strain genomes for metagenomic binning, comparative biology and taxonomic classification.</title>
        <authorList>
            <person name="Goeker M."/>
        </authorList>
    </citation>
    <scope>NUCLEOTIDE SEQUENCE [LARGE SCALE GENOMIC DNA]</scope>
    <source>
        <strain evidence="1 2">DSM 100211</strain>
    </source>
</reference>
<keyword evidence="2" id="KW-1185">Reference proteome</keyword>
<evidence type="ECO:0000313" key="1">
    <source>
        <dbReference type="EMBL" id="MBB3975110.1"/>
    </source>
</evidence>
<name>A0A7W6GH84_9HYPH</name>
<sequence length="40" mass="4439">MLFEPGLTPGRARLEVPLDAVAVCGRQFENPFIFKPPVII</sequence>
<comment type="caution">
    <text evidence="1">The sequence shown here is derived from an EMBL/GenBank/DDBJ whole genome shotgun (WGS) entry which is preliminary data.</text>
</comment>
<protein>
    <submittedName>
        <fullName evidence="1">Uncharacterized protein</fullName>
    </submittedName>
</protein>